<organism evidence="6 7">
    <name type="scientific">Polynucleobacter hirudinilacicola</name>
    <dbReference type="NCBI Taxonomy" id="1743166"/>
    <lineage>
        <taxon>Bacteria</taxon>
        <taxon>Pseudomonadati</taxon>
        <taxon>Pseudomonadota</taxon>
        <taxon>Betaproteobacteria</taxon>
        <taxon>Burkholderiales</taxon>
        <taxon>Burkholderiaceae</taxon>
        <taxon>Polynucleobacter</taxon>
    </lineage>
</organism>
<dbReference type="NCBIfam" id="TIGR02068">
    <property type="entry name" value="cya_phycin_syn"/>
    <property type="match status" value="1"/>
</dbReference>
<dbReference type="EMBL" id="NAIA01000003">
    <property type="protein sequence ID" value="OWF66035.1"/>
    <property type="molecule type" value="Genomic_DNA"/>
</dbReference>
<evidence type="ECO:0000256" key="1">
    <source>
        <dbReference type="ARBA" id="ARBA00022598"/>
    </source>
</evidence>
<sequence>MPQLLDKSIEILSHRHLRGPNMWSYNPALEVLIDIGELEDYPSDKIPGFYERLCACLPSLHEHRCSYGEPGGFLKRVEEGTWPGHILEHLTIELQNLAGIPGGFGRARDGGGRGVYKVIVSATEEAVTLKAFTHARDLLLTLIQDSGDPIAQKNNIIEELRELSDDLCLGPSTACIVNAATAREIPYIRLSSGNLVQLGYGSKQRRIWTAETDQTSAIAETISRDKDLTKSLLRSAGVPTPEGRTVTSPDDAWEAAQDIGLPVVVKPIDGNHGRGVFINLFTQQEIEAAYAVAIDEGSEVLVERHIVGDEHRLLVVGNKVVAAAKGETVWVTGDGKHTIRELVQIQINSDPRRGNAEEHPLNPVKIDSAVDLELARQQLTGESVPALDQKVLIQSNGNVAFDVTDLVHPDIAYQVALAARVVGLEIAGIDLVAQDIGRPLAEQNAAIVEVNAGPGLLMHLKPASGKPQPVGEAIAEHLFPPGLDFRIPIIGISGSKGRTITAEMVAHFARLTNVHVGLSSSKDLYFGSRSITRTSQSNWENGRRTLQNRTIELAVIENNNASLLLEGLSYDQCHVGIVLNVDPQGLFPEHNISDEDQLFNVVRTQVDVVLPTGVCVLNADDPMIVKMTELSKGEVMYFSENRNSSVITEHQKNKGRVIIATPTAITLMQGDSETLVIPVPSFIQNYPKSEWAPHLSLAAAIGAAWALEIPFSIIKAGVETFMPDVTNTSGV</sequence>
<dbReference type="PANTHER" id="PTHR23135">
    <property type="entry name" value="MUR LIGASE FAMILY MEMBER"/>
    <property type="match status" value="1"/>
</dbReference>
<dbReference type="InterPro" id="IPR011810">
    <property type="entry name" value="Cya_phycin_syn"/>
</dbReference>
<evidence type="ECO:0000313" key="7">
    <source>
        <dbReference type="Proteomes" id="UP000196880"/>
    </source>
</evidence>
<protein>
    <submittedName>
        <fullName evidence="6">Cyanophycin synthetase</fullName>
    </submittedName>
</protein>
<evidence type="ECO:0000313" key="6">
    <source>
        <dbReference type="EMBL" id="OWF66035.1"/>
    </source>
</evidence>
<dbReference type="Gene3D" id="3.30.470.20">
    <property type="entry name" value="ATP-grasp fold, B domain"/>
    <property type="match status" value="1"/>
</dbReference>
<dbReference type="AlphaFoldDB" id="A0A210RYD4"/>
<keyword evidence="2 4" id="KW-0547">Nucleotide-binding</keyword>
<reference evidence="6 7" key="1">
    <citation type="submission" date="2017-03" db="EMBL/GenBank/DDBJ databases">
        <title>New species Polynucleobacter sp. MWH-EgelM1-30-B4.</title>
        <authorList>
            <person name="Hahn M.W."/>
        </authorList>
    </citation>
    <scope>NUCLEOTIDE SEQUENCE [LARGE SCALE GENOMIC DNA]</scope>
    <source>
        <strain evidence="6 7">MWH-EgelM1-30-B4</strain>
    </source>
</reference>
<dbReference type="Pfam" id="PF18921">
    <property type="entry name" value="Cyanophycin_syn"/>
    <property type="match status" value="1"/>
</dbReference>
<accession>A0A210RYD4</accession>
<dbReference type="GO" id="GO:0005524">
    <property type="term" value="F:ATP binding"/>
    <property type="evidence" value="ECO:0007669"/>
    <property type="project" value="UniProtKB-UniRule"/>
</dbReference>
<dbReference type="GO" id="GO:0046872">
    <property type="term" value="F:metal ion binding"/>
    <property type="evidence" value="ECO:0007669"/>
    <property type="project" value="InterPro"/>
</dbReference>
<gene>
    <name evidence="6" type="ORF">B6A14_09845</name>
</gene>
<dbReference type="Proteomes" id="UP000196880">
    <property type="component" value="Unassembled WGS sequence"/>
</dbReference>
<dbReference type="RefSeq" id="WP_087910268.1">
    <property type="nucleotide sequence ID" value="NZ_NAIA01000003.1"/>
</dbReference>
<dbReference type="InterPro" id="IPR013221">
    <property type="entry name" value="Mur_ligase_cen"/>
</dbReference>
<dbReference type="SUPFAM" id="SSF56059">
    <property type="entry name" value="Glutathione synthetase ATP-binding domain-like"/>
    <property type="match status" value="1"/>
</dbReference>
<dbReference type="InterPro" id="IPR036565">
    <property type="entry name" value="Mur-like_cat_sf"/>
</dbReference>
<dbReference type="SUPFAM" id="SSF53623">
    <property type="entry name" value="MurD-like peptide ligases, catalytic domain"/>
    <property type="match status" value="1"/>
</dbReference>
<dbReference type="InterPro" id="IPR044019">
    <property type="entry name" value="Cyanophycin_syn_N"/>
</dbReference>
<keyword evidence="7" id="KW-1185">Reference proteome</keyword>
<dbReference type="PROSITE" id="PS50975">
    <property type="entry name" value="ATP_GRASP"/>
    <property type="match status" value="1"/>
</dbReference>
<keyword evidence="1" id="KW-0436">Ligase</keyword>
<dbReference type="SMART" id="SM01209">
    <property type="entry name" value="GARS_A"/>
    <property type="match status" value="1"/>
</dbReference>
<dbReference type="Pfam" id="PF08245">
    <property type="entry name" value="Mur_ligase_M"/>
    <property type="match status" value="1"/>
</dbReference>
<dbReference type="InterPro" id="IPR011761">
    <property type="entry name" value="ATP-grasp"/>
</dbReference>
<dbReference type="OrthoDB" id="9803907at2"/>
<dbReference type="NCBIfam" id="NF010623">
    <property type="entry name" value="PRK14016.1"/>
    <property type="match status" value="1"/>
</dbReference>
<evidence type="ECO:0000256" key="3">
    <source>
        <dbReference type="ARBA" id="ARBA00022840"/>
    </source>
</evidence>
<name>A0A210RYD4_9BURK</name>
<dbReference type="GO" id="GO:0016881">
    <property type="term" value="F:acid-amino acid ligase activity"/>
    <property type="evidence" value="ECO:0007669"/>
    <property type="project" value="InterPro"/>
</dbReference>
<evidence type="ECO:0000256" key="2">
    <source>
        <dbReference type="ARBA" id="ARBA00022741"/>
    </source>
</evidence>
<feature type="domain" description="ATP-grasp" evidence="5">
    <location>
        <begin position="230"/>
        <end position="479"/>
    </location>
</feature>
<dbReference type="Gene3D" id="3.30.1490.20">
    <property type="entry name" value="ATP-grasp fold, A domain"/>
    <property type="match status" value="1"/>
</dbReference>
<dbReference type="InterPro" id="IPR005479">
    <property type="entry name" value="CPAse_ATP-bd"/>
</dbReference>
<evidence type="ECO:0000256" key="4">
    <source>
        <dbReference type="PROSITE-ProRule" id="PRU00409"/>
    </source>
</evidence>
<dbReference type="Gene3D" id="3.40.1190.10">
    <property type="entry name" value="Mur-like, catalytic domain"/>
    <property type="match status" value="1"/>
</dbReference>
<evidence type="ECO:0000259" key="5">
    <source>
        <dbReference type="PROSITE" id="PS50975"/>
    </source>
</evidence>
<dbReference type="InterPro" id="IPR013815">
    <property type="entry name" value="ATP_grasp_subdomain_1"/>
</dbReference>
<keyword evidence="3 4" id="KW-0067">ATP-binding</keyword>
<comment type="caution">
    <text evidence="6">The sequence shown here is derived from an EMBL/GenBank/DDBJ whole genome shotgun (WGS) entry which is preliminary data.</text>
</comment>
<dbReference type="PANTHER" id="PTHR23135:SF18">
    <property type="entry name" value="CYANOPHYCIN SYNTHETASE"/>
    <property type="match status" value="1"/>
</dbReference>
<proteinExistence type="predicted"/>
<dbReference type="Pfam" id="PF02786">
    <property type="entry name" value="CPSase_L_D2"/>
    <property type="match status" value="1"/>
</dbReference>